<dbReference type="PIRSF" id="PIRSF000332">
    <property type="entry name" value="FMO"/>
    <property type="match status" value="1"/>
</dbReference>
<keyword evidence="4 8" id="KW-0274">FAD</keyword>
<keyword evidence="3 8" id="KW-0285">Flavoprotein</keyword>
<organism evidence="9 10">
    <name type="scientific">Clytia hemisphaerica</name>
    <dbReference type="NCBI Taxonomy" id="252671"/>
    <lineage>
        <taxon>Eukaryota</taxon>
        <taxon>Metazoa</taxon>
        <taxon>Cnidaria</taxon>
        <taxon>Hydrozoa</taxon>
        <taxon>Hydroidolina</taxon>
        <taxon>Leptothecata</taxon>
        <taxon>Obeliida</taxon>
        <taxon>Clytiidae</taxon>
        <taxon>Clytia</taxon>
    </lineage>
</organism>
<name>A0A7M5XB53_9CNID</name>
<evidence type="ECO:0000256" key="5">
    <source>
        <dbReference type="ARBA" id="ARBA00022857"/>
    </source>
</evidence>
<dbReference type="InterPro" id="IPR050346">
    <property type="entry name" value="FMO-like"/>
</dbReference>
<protein>
    <recommendedName>
        <fullName evidence="8">Flavin-containing monooxygenase</fullName>
        <ecNumber evidence="8">1.-.-.-</ecNumber>
    </recommendedName>
</protein>
<dbReference type="Gene3D" id="3.50.50.60">
    <property type="entry name" value="FAD/NAD(P)-binding domain"/>
    <property type="match status" value="2"/>
</dbReference>
<dbReference type="RefSeq" id="XP_066924746.1">
    <property type="nucleotide sequence ID" value="XM_067068645.1"/>
</dbReference>
<evidence type="ECO:0000256" key="8">
    <source>
        <dbReference type="RuleBase" id="RU361177"/>
    </source>
</evidence>
<dbReference type="InterPro" id="IPR020946">
    <property type="entry name" value="Flavin_mOase-like"/>
</dbReference>
<dbReference type="OrthoDB" id="66881at2759"/>
<accession>A0A7M5XB53</accession>
<dbReference type="EC" id="1.-.-.-" evidence="8"/>
<evidence type="ECO:0000256" key="1">
    <source>
        <dbReference type="ARBA" id="ARBA00001974"/>
    </source>
</evidence>
<dbReference type="EnsemblMetazoa" id="CLYHEMT020684.1">
    <property type="protein sequence ID" value="CLYHEMP020684.1"/>
    <property type="gene ID" value="CLYHEMG020684"/>
</dbReference>
<keyword evidence="7 8" id="KW-0503">Monooxygenase</keyword>
<dbReference type="GO" id="GO:0050661">
    <property type="term" value="F:NADP binding"/>
    <property type="evidence" value="ECO:0007669"/>
    <property type="project" value="InterPro"/>
</dbReference>
<reference evidence="9" key="1">
    <citation type="submission" date="2021-01" db="UniProtKB">
        <authorList>
            <consortium name="EnsemblMetazoa"/>
        </authorList>
    </citation>
    <scope>IDENTIFICATION</scope>
</reference>
<dbReference type="GeneID" id="136812168"/>
<evidence type="ECO:0000256" key="3">
    <source>
        <dbReference type="ARBA" id="ARBA00022630"/>
    </source>
</evidence>
<dbReference type="PRINTS" id="PR00370">
    <property type="entry name" value="FMOXYGENASE"/>
</dbReference>
<evidence type="ECO:0000256" key="2">
    <source>
        <dbReference type="ARBA" id="ARBA00009183"/>
    </source>
</evidence>
<evidence type="ECO:0000256" key="6">
    <source>
        <dbReference type="ARBA" id="ARBA00023002"/>
    </source>
</evidence>
<dbReference type="Pfam" id="PF00743">
    <property type="entry name" value="FMO-like"/>
    <property type="match status" value="2"/>
</dbReference>
<dbReference type="AlphaFoldDB" id="A0A7M5XB53"/>
<keyword evidence="10" id="KW-1185">Reference proteome</keyword>
<dbReference type="InterPro" id="IPR036188">
    <property type="entry name" value="FAD/NAD-bd_sf"/>
</dbReference>
<dbReference type="GO" id="GO:0004499">
    <property type="term" value="F:N,N-dimethylaniline monooxygenase activity"/>
    <property type="evidence" value="ECO:0007669"/>
    <property type="project" value="InterPro"/>
</dbReference>
<dbReference type="GO" id="GO:0050660">
    <property type="term" value="F:flavin adenine dinucleotide binding"/>
    <property type="evidence" value="ECO:0007669"/>
    <property type="project" value="InterPro"/>
</dbReference>
<keyword evidence="6 8" id="KW-0560">Oxidoreductase</keyword>
<evidence type="ECO:0000256" key="7">
    <source>
        <dbReference type="ARBA" id="ARBA00023033"/>
    </source>
</evidence>
<proteinExistence type="inferred from homology"/>
<dbReference type="FunFam" id="3.50.50.60:FF:000138">
    <property type="entry name" value="Flavin-containing monooxygenase"/>
    <property type="match status" value="1"/>
</dbReference>
<keyword evidence="5" id="KW-0521">NADP</keyword>
<dbReference type="Proteomes" id="UP000594262">
    <property type="component" value="Unplaced"/>
</dbReference>
<dbReference type="InterPro" id="IPR000960">
    <property type="entry name" value="Flavin_mOase"/>
</dbReference>
<evidence type="ECO:0000313" key="9">
    <source>
        <dbReference type="EnsemblMetazoa" id="CLYHEMP020684.1"/>
    </source>
</evidence>
<evidence type="ECO:0000313" key="10">
    <source>
        <dbReference type="Proteomes" id="UP000594262"/>
    </source>
</evidence>
<comment type="cofactor">
    <cofactor evidence="1 8">
        <name>FAD</name>
        <dbReference type="ChEBI" id="CHEBI:57692"/>
    </cofactor>
</comment>
<dbReference type="SUPFAM" id="SSF51905">
    <property type="entry name" value="FAD/NAD(P)-binding domain"/>
    <property type="match status" value="2"/>
</dbReference>
<evidence type="ECO:0000256" key="4">
    <source>
        <dbReference type="ARBA" id="ARBA00022827"/>
    </source>
</evidence>
<comment type="similarity">
    <text evidence="2 8">Belongs to the FMO family.</text>
</comment>
<dbReference type="PANTHER" id="PTHR23023">
    <property type="entry name" value="DIMETHYLANILINE MONOOXYGENASE"/>
    <property type="match status" value="1"/>
</dbReference>
<sequence>MVAEQKSKTPKRVCVIGAGPCGLAVLNAFESARAKGEDIPEIVLFDKQDEVAGLWNYTWRTGVDRFGEQLHNSQYRYLWSNGPKECLELADYSFEEHFGKPIPSFPPRVVLRDYLLGRVKKNKLLEKFDVRMNHIVRNVKDLEDESFEVTYEDLNQRKISTEIFSQVIVAIGHFSVPHFPSYAGLESYPGHLLHAHDFRDAASYKDQKVVLVGASYSAEDIALQLHKYGVGEVIASYRTQAMGFKWPTNITERPCLTHIDGKTVHFSDNSTYEADAIIFCTGYQYYFPFLPQHLRFESPNIEYPNGLYKGTVLNENTNLMFMGMQDQWYTFTMFDAEAFYVRDVILGKIELPDKSKRDVDIKKWYDRCIAKTTAVEAIEFQRDFVGDLLTYTDYPKHDNDSIAELLKAWKIHKSENILTYREHCHKSPVTGTVGAPLYAPWVDAMDDTLEGFLKC</sequence>